<dbReference type="InterPro" id="IPR032817">
    <property type="entry name" value="Mon2_C"/>
</dbReference>
<gene>
    <name evidence="8" type="ORF">FCULG_00010480</name>
</gene>
<keyword evidence="9" id="KW-1185">Reference proteome</keyword>
<keyword evidence="3" id="KW-0653">Protein transport</keyword>
<accession>A0A2T4GE47</accession>
<name>A0A2T4GE47_FUSCU</name>
<sequence length="1711" mass="188096">MTTQLLSTELTNLIQESKRKHSDLRHAAEKSLEELRNLRNPSEQTAPEELSQKPNFVNPFIIACGTKNAKFTAIAIVCLQRLIVAQALPRSKLNQVLEALMQATSAGLDVQLKILQALPSLVQNYASDLKGNLLVTTLNICFTLQSSKNAIVNHTSAATLQQLVVSVFDKVVAEDKKAGEGSMNSDAEYSDSHPAATDAYRIFNDLCLMTENQRPEFIRVSGLQQTFGLELIESVITNHATVFSKHPEQAQILRSRVMPLIIGALKARPNFATTVRLMRILYTMLRRHIGILPSECGEALAVLTHILDQDETFWKRALCMEVFRGIFADHALLRRIYAMFDATKGKKDVLKPLIATFVRLSSENPAVIGLGPQSSLPTVSSNTQSSSEQAIAEASGMTGLMTGPVGSETITVGISTQFSSVRVPCIDQLDKTEAPAIPESYLYSLVLACISNVSDNLAKLVLSLTVASETRNRKRASRQEFGRDSPVPQSEHDASPKSRLERSASFRKNPVPINPLSLVDHPQHSEVKICAAIVEECWPAILATCSTFLNAALDSEYYHGLVRAFQRFAHVAGLLQLSTPRDAFLTSLGKAAVPSNLLTACVNSGQGRPQTPSTPTDGSLFSNARGLLSVDSLTPTTPTGDKGRQASFDASVVSLNTRNLLCLRALLNLGIALGPTLSDAWNIILETLQQADFVLYVSGKTPGRAPSINRGVEGGDNETTTLMHNFSSEVRAVETAASRLIESTIDFPNESFLEVVAAVCSLLVQRSSEQPEAASQAQPPSDGLQLKAPVAQGRRASGQMNSGSTQEDKFALAKIGELANINIERLLEYSPEESGWDVLTKKLIDTLTSSNTNSSVRTRAAEILVKLAWEAANVTSSLPEEARGEKQLRFFEALRMSLEPLLKGDREVSLASHSTDIDIHKIILDGLQSIIESNGETLVKGWDIAFEIIGTIFVTREPDHEYRRGSSANPILLDTRSAKLIRSSFNSLQLICSDFLASLPNSCFLILVDNLYKFCSQDDDLNIALTTVTFFWVLSDFLSSKNESLDIPAEMMQFTNPSDLEKMAADHEHKCSDAALWMLLLLRLTNVTTDDRLELRNSAIQTLLRIFDAYGDRLSSESWSTCVKSVVFKLLSSIEQEIRVLQSGEEEEADDGDRAEWTETAVVVLNGISSLLANYLDILAVHPSFDDLWKELLTHFTTLLDFKVLDINTAIFKALAHILSETNNDGKSVFSKTAIDISWDLWARGVPISKSVGEKAEDNQNCLIAYVSVLTEIYRLIQETLEVKRVDRILSLLRETLDEATVGDYVKDVEYMTQLQAQILEAVQMIRTDIEGVPSAMITQVADFVVLPFVQASPSKSGSKRTYIALSKMGMKELEKLVVNHSSNSDIYSSNSFYKALKALCKPIALKYGFTTIIKSTPPWRLATSTALTVLEATLSHITSLELSKEVTRNIWTTVVAIADGIMSADCKTNFPDDESFDIASFHKLRELIIPSLGAAAVPEKARTAYAESLFKTSIIHAPSPEEESIINGTHEKGLSALYGIRAGRTVSVPPTKRVDMAYVACEVLFDMVSAKDEPTIVIQPPTPKSPDPRHTRFAESPVTLHARIASTAAPFLILRCALTLRAYVADQPLRGRMPQPLSQRKELSWILRKLVDLKSDRDSIPELRNVDSDGRKHLLRLYPLIVRASGVAGHETISVLLREALEVVGEELGF</sequence>
<dbReference type="InterPro" id="IPR016024">
    <property type="entry name" value="ARM-type_fold"/>
</dbReference>
<evidence type="ECO:0000313" key="9">
    <source>
        <dbReference type="Proteomes" id="UP000241587"/>
    </source>
</evidence>
<dbReference type="Pfam" id="PF16206">
    <property type="entry name" value="Mon2_C"/>
    <property type="match status" value="1"/>
</dbReference>
<feature type="compositionally biased region" description="Basic and acidic residues" evidence="4">
    <location>
        <begin position="490"/>
        <end position="501"/>
    </location>
</feature>
<evidence type="ECO:0000259" key="7">
    <source>
        <dbReference type="Pfam" id="PF16213"/>
    </source>
</evidence>
<evidence type="ECO:0000313" key="8">
    <source>
        <dbReference type="EMBL" id="PTD01848.1"/>
    </source>
</evidence>
<dbReference type="GO" id="GO:0015031">
    <property type="term" value="P:protein transport"/>
    <property type="evidence" value="ECO:0007669"/>
    <property type="project" value="UniProtKB-KW"/>
</dbReference>
<feature type="domain" description="Mon2/Sec7/BIG1-like dimerisation and cyclophilin-binding" evidence="7">
    <location>
        <begin position="4"/>
        <end position="175"/>
    </location>
</feature>
<evidence type="ECO:0000259" key="5">
    <source>
        <dbReference type="Pfam" id="PF12783"/>
    </source>
</evidence>
<dbReference type="OrthoDB" id="294853at2759"/>
<organism evidence="8 9">
    <name type="scientific">Fusarium culmorum</name>
    <dbReference type="NCBI Taxonomy" id="5516"/>
    <lineage>
        <taxon>Eukaryota</taxon>
        <taxon>Fungi</taxon>
        <taxon>Dikarya</taxon>
        <taxon>Ascomycota</taxon>
        <taxon>Pezizomycotina</taxon>
        <taxon>Sordariomycetes</taxon>
        <taxon>Hypocreomycetidae</taxon>
        <taxon>Hypocreales</taxon>
        <taxon>Nectriaceae</taxon>
        <taxon>Fusarium</taxon>
    </lineage>
</organism>
<feature type="domain" description="Mon2 C-terminal" evidence="6">
    <location>
        <begin position="994"/>
        <end position="1223"/>
    </location>
</feature>
<dbReference type="InterPro" id="IPR032691">
    <property type="entry name" value="Mon2/Sec7/BIG1-like_HUS"/>
</dbReference>
<proteinExistence type="inferred from homology"/>
<dbReference type="EMBL" id="PVEM01000028">
    <property type="protein sequence ID" value="PTD01848.1"/>
    <property type="molecule type" value="Genomic_DNA"/>
</dbReference>
<evidence type="ECO:0000256" key="3">
    <source>
        <dbReference type="ARBA" id="ARBA00022927"/>
    </source>
</evidence>
<protein>
    <submittedName>
        <fullName evidence="8">Protein MON2</fullName>
    </submittedName>
</protein>
<dbReference type="PANTHER" id="PTHR10663">
    <property type="entry name" value="GUANYL-NUCLEOTIDE EXCHANGE FACTOR"/>
    <property type="match status" value="1"/>
</dbReference>
<dbReference type="SUPFAM" id="SSF48371">
    <property type="entry name" value="ARM repeat"/>
    <property type="match status" value="2"/>
</dbReference>
<dbReference type="GO" id="GO:0005794">
    <property type="term" value="C:Golgi apparatus"/>
    <property type="evidence" value="ECO:0007669"/>
    <property type="project" value="UniProtKB-ARBA"/>
</dbReference>
<dbReference type="InterPro" id="IPR032629">
    <property type="entry name" value="DCB_dom"/>
</dbReference>
<comment type="similarity">
    <text evidence="1">Belongs to the MON2 family.</text>
</comment>
<evidence type="ECO:0000259" key="6">
    <source>
        <dbReference type="Pfam" id="PF16206"/>
    </source>
</evidence>
<keyword evidence="2" id="KW-0813">Transport</keyword>
<reference evidence="8 9" key="1">
    <citation type="submission" date="2018-02" db="EMBL/GenBank/DDBJ databases">
        <title>Fusarium culmorum secondary metabolites in fungal-bacterial-plant interactions.</title>
        <authorList>
            <person name="Schmidt R."/>
        </authorList>
    </citation>
    <scope>NUCLEOTIDE SEQUENCE [LARGE SCALE GENOMIC DNA]</scope>
    <source>
        <strain evidence="8 9">PV</strain>
    </source>
</reference>
<feature type="region of interest" description="Disordered" evidence="4">
    <location>
        <begin position="473"/>
        <end position="501"/>
    </location>
</feature>
<evidence type="ECO:0000256" key="4">
    <source>
        <dbReference type="SAM" id="MobiDB-lite"/>
    </source>
</evidence>
<evidence type="ECO:0000256" key="2">
    <source>
        <dbReference type="ARBA" id="ARBA00022448"/>
    </source>
</evidence>
<dbReference type="OMA" id="AWRLCLN"/>
<dbReference type="PANTHER" id="PTHR10663:SF333">
    <property type="entry name" value="PROTEIN MON2 HOMOLOG"/>
    <property type="match status" value="1"/>
</dbReference>
<dbReference type="Pfam" id="PF16213">
    <property type="entry name" value="DCB"/>
    <property type="match status" value="1"/>
</dbReference>
<evidence type="ECO:0000256" key="1">
    <source>
        <dbReference type="ARBA" id="ARBA00008144"/>
    </source>
</evidence>
<dbReference type="Pfam" id="PF12783">
    <property type="entry name" value="Sec7-like_HUS"/>
    <property type="match status" value="1"/>
</dbReference>
<feature type="domain" description="Mon2/Sec7/BIG1-like HUS" evidence="5">
    <location>
        <begin position="196"/>
        <end position="349"/>
    </location>
</feature>
<comment type="caution">
    <text evidence="8">The sequence shown here is derived from an EMBL/GenBank/DDBJ whole genome shotgun (WGS) entry which is preliminary data.</text>
</comment>
<dbReference type="Proteomes" id="UP000241587">
    <property type="component" value="Unassembled WGS sequence"/>
</dbReference>